<keyword evidence="2" id="KW-1185">Reference proteome</keyword>
<comment type="caution">
    <text evidence="1">The sequence shown here is derived from an EMBL/GenBank/DDBJ whole genome shotgun (WGS) entry which is preliminary data.</text>
</comment>
<dbReference type="RefSeq" id="WP_051448637.1">
    <property type="nucleotide sequence ID" value="NZ_ASQA01000013.1"/>
</dbReference>
<reference evidence="1 2" key="1">
    <citation type="journal article" date="2014" name="BMC Genomics">
        <title>Genomic comparison of sporeforming bacilli isolated from milk.</title>
        <authorList>
            <person name="Moreno Switt A.I."/>
            <person name="Andrus A.D."/>
            <person name="Ranieri M.L."/>
            <person name="Orsi R.H."/>
            <person name="Ivy R."/>
            <person name="den Bakker H.C."/>
            <person name="Martin N.H."/>
            <person name="Wiedmann M."/>
            <person name="Boor K.J."/>
        </authorList>
    </citation>
    <scope>NUCLEOTIDE SEQUENCE [LARGE SCALE GENOMIC DNA]</scope>
    <source>
        <strain evidence="1 2">FSL R5-213</strain>
    </source>
</reference>
<evidence type="ECO:0000313" key="2">
    <source>
        <dbReference type="Proteomes" id="UP000019062"/>
    </source>
</evidence>
<protein>
    <recommendedName>
        <fullName evidence="3">STAS domain-containing protein</fullName>
    </recommendedName>
</protein>
<gene>
    <name evidence="1" type="ORF">C176_07592</name>
</gene>
<evidence type="ECO:0000313" key="1">
    <source>
        <dbReference type="EMBL" id="ETT86559.1"/>
    </source>
</evidence>
<name>W4F276_9BACL</name>
<dbReference type="EMBL" id="ASQA01000013">
    <property type="protein sequence ID" value="ETT86559.1"/>
    <property type="molecule type" value="Genomic_DNA"/>
</dbReference>
<dbReference type="Proteomes" id="UP000019062">
    <property type="component" value="Unassembled WGS sequence"/>
</dbReference>
<proteinExistence type="predicted"/>
<dbReference type="AlphaFoldDB" id="W4F276"/>
<organism evidence="1 2">
    <name type="scientific">Viridibacillus arenosi FSL R5-213</name>
    <dbReference type="NCBI Taxonomy" id="1227360"/>
    <lineage>
        <taxon>Bacteria</taxon>
        <taxon>Bacillati</taxon>
        <taxon>Bacillota</taxon>
        <taxon>Bacilli</taxon>
        <taxon>Bacillales</taxon>
        <taxon>Caryophanaceae</taxon>
        <taxon>Viridibacillus</taxon>
    </lineage>
</organism>
<dbReference type="eggNOG" id="ENOG5032ZGE">
    <property type="taxonomic scope" value="Bacteria"/>
</dbReference>
<sequence length="113" mass="13180">MIGYELHEDKLMKVIHVVVNDKMTLEQARKFAEDYKSLTKSIDTRSYVLDIDCTAMKVVTPDLIDNLSETLKMYKQPGFHKVIMKVRHNNILKMQLTRLSREAELTNVEIINV</sequence>
<evidence type="ECO:0008006" key="3">
    <source>
        <dbReference type="Google" id="ProtNLM"/>
    </source>
</evidence>
<accession>W4F276</accession>